<proteinExistence type="predicted"/>
<protein>
    <submittedName>
        <fullName evidence="2">Uncharacterized protein</fullName>
    </submittedName>
</protein>
<comment type="caution">
    <text evidence="2">The sequence shown here is derived from an EMBL/GenBank/DDBJ whole genome shotgun (WGS) entry which is preliminary data.</text>
</comment>
<feature type="compositionally biased region" description="Gly residues" evidence="1">
    <location>
        <begin position="1"/>
        <end position="28"/>
    </location>
</feature>
<dbReference type="EMBL" id="SNRW01044564">
    <property type="protein sequence ID" value="KAA6323736.1"/>
    <property type="molecule type" value="Genomic_DNA"/>
</dbReference>
<sequence>MGLAGPGGRRGAGFGVSIGVQQRGGGAGLINQKNRSMQNNWREQQG</sequence>
<feature type="non-terminal residue" evidence="2">
    <location>
        <position position="46"/>
    </location>
</feature>
<dbReference type="AlphaFoldDB" id="A0A5J4QPA5"/>
<organism evidence="2 3">
    <name type="scientific">Streblomastix strix</name>
    <dbReference type="NCBI Taxonomy" id="222440"/>
    <lineage>
        <taxon>Eukaryota</taxon>
        <taxon>Metamonada</taxon>
        <taxon>Preaxostyla</taxon>
        <taxon>Oxymonadida</taxon>
        <taxon>Streblomastigidae</taxon>
        <taxon>Streblomastix</taxon>
    </lineage>
</organism>
<evidence type="ECO:0000256" key="1">
    <source>
        <dbReference type="SAM" id="MobiDB-lite"/>
    </source>
</evidence>
<feature type="region of interest" description="Disordered" evidence="1">
    <location>
        <begin position="1"/>
        <end position="46"/>
    </location>
</feature>
<accession>A0A5J4QPA5</accession>
<gene>
    <name evidence="2" type="ORF">EZS28_054280</name>
</gene>
<dbReference type="Proteomes" id="UP000324800">
    <property type="component" value="Unassembled WGS sequence"/>
</dbReference>
<name>A0A5J4QPA5_9EUKA</name>
<evidence type="ECO:0000313" key="2">
    <source>
        <dbReference type="EMBL" id="KAA6323736.1"/>
    </source>
</evidence>
<evidence type="ECO:0000313" key="3">
    <source>
        <dbReference type="Proteomes" id="UP000324800"/>
    </source>
</evidence>
<feature type="compositionally biased region" description="Polar residues" evidence="1">
    <location>
        <begin position="31"/>
        <end position="46"/>
    </location>
</feature>
<reference evidence="2 3" key="1">
    <citation type="submission" date="2019-03" db="EMBL/GenBank/DDBJ databases">
        <title>Single cell metagenomics reveals metabolic interactions within the superorganism composed of flagellate Streblomastix strix and complex community of Bacteroidetes bacteria on its surface.</title>
        <authorList>
            <person name="Treitli S.C."/>
            <person name="Kolisko M."/>
            <person name="Husnik F."/>
            <person name="Keeling P."/>
            <person name="Hampl V."/>
        </authorList>
    </citation>
    <scope>NUCLEOTIDE SEQUENCE [LARGE SCALE GENOMIC DNA]</scope>
    <source>
        <strain evidence="2">ST1C</strain>
    </source>
</reference>